<dbReference type="InterPro" id="IPR013751">
    <property type="entry name" value="ACP_syn_III_N"/>
</dbReference>
<keyword evidence="1" id="KW-0963">Cytoplasm</keyword>
<protein>
    <recommendedName>
        <fullName evidence="2">Beta-ketoacyl-[acyl-carrier-protein] synthase III N-terminal domain-containing protein</fullName>
    </recommendedName>
</protein>
<dbReference type="Proteomes" id="UP000642673">
    <property type="component" value="Unassembled WGS sequence"/>
</dbReference>
<sequence length="326" mass="34450">MSLPSAAIPAVRLPAVHLSAPRYVLGEQVADHTSIGNLTERARQFKMAPRAELWGWGSIRRTAKSLEALAVESARATVAAAGADPAGIDCLILCSTRFPGGPRTHGGFVEKVMSGIGLVDAAVTGLTLNRCTNLLTGIRTAHALVAAATHRRVLVVTTDRVTDESVRMENFALFSDGSAACLVSAEPAGTDSYEIIAGAAAQDPGSLDWSNEISSELARTVNRRILDAAGMKLDEIDGLLHPNLFKPLIALKERQAGFTRQQLHLDNITRFGHCFAADPLINLVDRAAAGQLSPGGHYLLASSVPGSRVAVLLRKSAPATPDRGEN</sequence>
<reference evidence="4" key="1">
    <citation type="journal article" date="2019" name="Int. J. Syst. Evol. Microbiol.">
        <title>The Global Catalogue of Microorganisms (GCM) 10K type strain sequencing project: providing services to taxonomists for standard genome sequencing and annotation.</title>
        <authorList>
            <consortium name="The Broad Institute Genomics Platform"/>
            <consortium name="The Broad Institute Genome Sequencing Center for Infectious Disease"/>
            <person name="Wu L."/>
            <person name="Ma J."/>
        </authorList>
    </citation>
    <scope>NUCLEOTIDE SEQUENCE [LARGE SCALE GENOMIC DNA]</scope>
    <source>
        <strain evidence="4">JCM 4738</strain>
    </source>
</reference>
<accession>A0ABQ3F377</accession>
<gene>
    <name evidence="3" type="ORF">GCM10010347_53210</name>
</gene>
<name>A0ABQ3F377_9ACTN</name>
<evidence type="ECO:0000313" key="4">
    <source>
        <dbReference type="Proteomes" id="UP000642673"/>
    </source>
</evidence>
<dbReference type="SUPFAM" id="SSF53901">
    <property type="entry name" value="Thiolase-like"/>
    <property type="match status" value="1"/>
</dbReference>
<evidence type="ECO:0000259" key="2">
    <source>
        <dbReference type="Pfam" id="PF08545"/>
    </source>
</evidence>
<evidence type="ECO:0000313" key="3">
    <source>
        <dbReference type="EMBL" id="GHB76051.1"/>
    </source>
</evidence>
<feature type="domain" description="Beta-ketoacyl-[acyl-carrier-protein] synthase III N-terminal" evidence="2">
    <location>
        <begin position="129"/>
        <end position="196"/>
    </location>
</feature>
<dbReference type="Gene3D" id="3.40.47.10">
    <property type="match status" value="2"/>
</dbReference>
<evidence type="ECO:0000256" key="1">
    <source>
        <dbReference type="ARBA" id="ARBA00022490"/>
    </source>
</evidence>
<keyword evidence="4" id="KW-1185">Reference proteome</keyword>
<dbReference type="EMBL" id="BMVP01000013">
    <property type="protein sequence ID" value="GHB76051.1"/>
    <property type="molecule type" value="Genomic_DNA"/>
</dbReference>
<organism evidence="3 4">
    <name type="scientific">Streptomyces cirratus</name>
    <dbReference type="NCBI Taxonomy" id="68187"/>
    <lineage>
        <taxon>Bacteria</taxon>
        <taxon>Bacillati</taxon>
        <taxon>Actinomycetota</taxon>
        <taxon>Actinomycetes</taxon>
        <taxon>Kitasatosporales</taxon>
        <taxon>Streptomycetaceae</taxon>
        <taxon>Streptomyces</taxon>
    </lineage>
</organism>
<dbReference type="RefSeq" id="WP_229874009.1">
    <property type="nucleotide sequence ID" value="NZ_BMVP01000013.1"/>
</dbReference>
<dbReference type="Pfam" id="PF08545">
    <property type="entry name" value="ACP_syn_III"/>
    <property type="match status" value="1"/>
</dbReference>
<dbReference type="PANTHER" id="PTHR34069">
    <property type="entry name" value="3-OXOACYL-[ACYL-CARRIER-PROTEIN] SYNTHASE 3"/>
    <property type="match status" value="1"/>
</dbReference>
<dbReference type="InterPro" id="IPR016039">
    <property type="entry name" value="Thiolase-like"/>
</dbReference>
<dbReference type="PANTHER" id="PTHR34069:SF2">
    <property type="entry name" value="BETA-KETOACYL-[ACYL-CARRIER-PROTEIN] SYNTHASE III"/>
    <property type="match status" value="1"/>
</dbReference>
<proteinExistence type="predicted"/>
<comment type="caution">
    <text evidence="3">The sequence shown here is derived from an EMBL/GenBank/DDBJ whole genome shotgun (WGS) entry which is preliminary data.</text>
</comment>